<accession>A0AAW3H9G3</accession>
<protein>
    <recommendedName>
        <fullName evidence="4">DNA binding protein</fullName>
    </recommendedName>
</protein>
<dbReference type="Proteomes" id="UP000033658">
    <property type="component" value="Unassembled WGS sequence"/>
</dbReference>
<feature type="region of interest" description="Disordered" evidence="1">
    <location>
        <begin position="100"/>
        <end position="122"/>
    </location>
</feature>
<comment type="caution">
    <text evidence="2">The sequence shown here is derived from an EMBL/GenBank/DDBJ whole genome shotgun (WGS) entry which is preliminary data.</text>
</comment>
<sequence>MYRVVEMYGDFEPWWFLDGWENDIIQEQRFEKYYDALKFYKIQWLKLETEFKEYKSRSDLMTVFWNEKDQRWCEECDDYVQQYRSIILLEDEKVIPKSKYRPGYAKQNGPDKHRSCRIKERK</sequence>
<gene>
    <name evidence="2" type="ORF">TZ86_01340</name>
</gene>
<dbReference type="Pfam" id="PF06279">
    <property type="entry name" value="DUF1033"/>
    <property type="match status" value="1"/>
</dbReference>
<dbReference type="AlphaFoldDB" id="A0AAW3H9G3"/>
<dbReference type="InterPro" id="IPR010434">
    <property type="entry name" value="DUF1033"/>
</dbReference>
<evidence type="ECO:0000313" key="2">
    <source>
        <dbReference type="EMBL" id="KJQ59486.1"/>
    </source>
</evidence>
<dbReference type="EMBL" id="JYGL01000001">
    <property type="protein sequence ID" value="KJQ59486.1"/>
    <property type="molecule type" value="Genomic_DNA"/>
</dbReference>
<organism evidence="2 3">
    <name type="scientific">Streptococcus gordonii</name>
    <dbReference type="NCBI Taxonomy" id="1302"/>
    <lineage>
        <taxon>Bacteria</taxon>
        <taxon>Bacillati</taxon>
        <taxon>Bacillota</taxon>
        <taxon>Bacilli</taxon>
        <taxon>Lactobacillales</taxon>
        <taxon>Streptococcaceae</taxon>
        <taxon>Streptococcus</taxon>
    </lineage>
</organism>
<reference evidence="2 3" key="1">
    <citation type="submission" date="2015-02" db="EMBL/GenBank/DDBJ databases">
        <title>Evolution of amylase-binding proteins of oral streptococcal species.</title>
        <authorList>
            <person name="Haase E.M."/>
        </authorList>
    </citation>
    <scope>NUCLEOTIDE SEQUENCE [LARGE SCALE GENOMIC DNA]</scope>
    <source>
        <strain evidence="2 3">G9B</strain>
    </source>
</reference>
<evidence type="ECO:0000256" key="1">
    <source>
        <dbReference type="SAM" id="MobiDB-lite"/>
    </source>
</evidence>
<evidence type="ECO:0000313" key="3">
    <source>
        <dbReference type="Proteomes" id="UP000033658"/>
    </source>
</evidence>
<evidence type="ECO:0008006" key="4">
    <source>
        <dbReference type="Google" id="ProtNLM"/>
    </source>
</evidence>
<dbReference type="RefSeq" id="WP_045504508.1">
    <property type="nucleotide sequence ID" value="NZ_CABEIT010000004.1"/>
</dbReference>
<name>A0AAW3H9G3_STRGN</name>
<proteinExistence type="predicted"/>